<keyword evidence="3" id="KW-1185">Reference proteome</keyword>
<name>A0A015J7I1_RHIIW</name>
<evidence type="ECO:0000256" key="1">
    <source>
        <dbReference type="SAM" id="MobiDB-lite"/>
    </source>
</evidence>
<reference evidence="2 3" key="1">
    <citation type="submission" date="2014-02" db="EMBL/GenBank/DDBJ databases">
        <title>Single nucleus genome sequencing reveals high similarity among nuclei of an endomycorrhizal fungus.</title>
        <authorList>
            <person name="Lin K."/>
            <person name="Geurts R."/>
            <person name="Zhang Z."/>
            <person name="Limpens E."/>
            <person name="Saunders D.G."/>
            <person name="Mu D."/>
            <person name="Pang E."/>
            <person name="Cao H."/>
            <person name="Cha H."/>
            <person name="Lin T."/>
            <person name="Zhou Q."/>
            <person name="Shang Y."/>
            <person name="Li Y."/>
            <person name="Ivanov S."/>
            <person name="Sharma T."/>
            <person name="Velzen R.V."/>
            <person name="Ruijter N.D."/>
            <person name="Aanen D.K."/>
            <person name="Win J."/>
            <person name="Kamoun S."/>
            <person name="Bisseling T."/>
            <person name="Huang S."/>
        </authorList>
    </citation>
    <scope>NUCLEOTIDE SEQUENCE [LARGE SCALE GENOMIC DNA]</scope>
    <source>
        <strain evidence="3">DAOM197198w</strain>
    </source>
</reference>
<proteinExistence type="predicted"/>
<gene>
    <name evidence="2" type="ORF">RirG_132490</name>
</gene>
<dbReference type="AlphaFoldDB" id="A0A015J7I1"/>
<dbReference type="Proteomes" id="UP000022910">
    <property type="component" value="Unassembled WGS sequence"/>
</dbReference>
<accession>A0A015J7I1</accession>
<protein>
    <submittedName>
        <fullName evidence="2">Uncharacterized protein</fullName>
    </submittedName>
</protein>
<feature type="region of interest" description="Disordered" evidence="1">
    <location>
        <begin position="1"/>
        <end position="26"/>
    </location>
</feature>
<dbReference type="EMBL" id="JEMT01021584">
    <property type="protein sequence ID" value="EXX65517.1"/>
    <property type="molecule type" value="Genomic_DNA"/>
</dbReference>
<sequence length="301" mass="35129">MEEIIYPQPPDVPLTPIINDNTPPPSNIAPASANLPKDEKENTFLVSLKKPDVTMPKRSGYNKIYEICHLGQPDTITGSFPEKKNYYFAVSFKKFHMIRIHKTGHNKIYNYRRSKSFFIEITDQSSNTNDIHLKIHTNDYLMSTAPISYNSTSVLPNTKYQISKQLQHFFSAQRVIPRKIQNKYFNLIRKKLLERITFIKSHEDKNDHHNTLTKTFFNFSYKKYRFYFGIYLPCQHVTVHKGLSVTSLCDLPSPIVKSNHCHRCGLHFHLKYPTKTIEVRNNEGNIVDNDYTCCPNYFGMP</sequence>
<comment type="caution">
    <text evidence="2">The sequence shown here is derived from an EMBL/GenBank/DDBJ whole genome shotgun (WGS) entry which is preliminary data.</text>
</comment>
<evidence type="ECO:0000313" key="3">
    <source>
        <dbReference type="Proteomes" id="UP000022910"/>
    </source>
</evidence>
<evidence type="ECO:0000313" key="2">
    <source>
        <dbReference type="EMBL" id="EXX65517.1"/>
    </source>
</evidence>
<dbReference type="HOGENOM" id="CLU_924854_0_0_1"/>
<organism evidence="2 3">
    <name type="scientific">Rhizophagus irregularis (strain DAOM 197198w)</name>
    <name type="common">Glomus intraradices</name>
    <dbReference type="NCBI Taxonomy" id="1432141"/>
    <lineage>
        <taxon>Eukaryota</taxon>
        <taxon>Fungi</taxon>
        <taxon>Fungi incertae sedis</taxon>
        <taxon>Mucoromycota</taxon>
        <taxon>Glomeromycotina</taxon>
        <taxon>Glomeromycetes</taxon>
        <taxon>Glomerales</taxon>
        <taxon>Glomeraceae</taxon>
        <taxon>Rhizophagus</taxon>
    </lineage>
</organism>
<dbReference type="OrthoDB" id="2440565at2759"/>